<dbReference type="InterPro" id="IPR000834">
    <property type="entry name" value="Peptidase_M14"/>
</dbReference>
<feature type="domain" description="Peptidase M14" evidence="5">
    <location>
        <begin position="1109"/>
        <end position="1414"/>
    </location>
</feature>
<dbReference type="WBParaSite" id="EgrG_000352300">
    <property type="protein sequence ID" value="EgrG_000352300"/>
    <property type="gene ID" value="EgrG_000352300"/>
</dbReference>
<feature type="active site" description="Proton donor/acceptor" evidence="3">
    <location>
        <position position="1372"/>
    </location>
</feature>
<dbReference type="Gene3D" id="1.25.10.10">
    <property type="entry name" value="Leucine-rich Repeat Variant"/>
    <property type="match status" value="1"/>
</dbReference>
<evidence type="ECO:0000256" key="2">
    <source>
        <dbReference type="ARBA" id="ARBA00005988"/>
    </source>
</evidence>
<accession>A0A068WRC6</accession>
<keyword evidence="6" id="KW-0121">Carboxypeptidase</keyword>
<reference evidence="6 7" key="1">
    <citation type="journal article" date="2013" name="Nature">
        <title>The genomes of four tapeworm species reveal adaptations to parasitism.</title>
        <authorList>
            <person name="Tsai I.J."/>
            <person name="Zarowiecki M."/>
            <person name="Holroyd N."/>
            <person name="Garciarrubio A."/>
            <person name="Sanchez-Flores A."/>
            <person name="Brooks K.L."/>
            <person name="Tracey A."/>
            <person name="Bobes R.J."/>
            <person name="Fragoso G."/>
            <person name="Sciutto E."/>
            <person name="Aslett M."/>
            <person name="Beasley H."/>
            <person name="Bennett H.M."/>
            <person name="Cai J."/>
            <person name="Camicia F."/>
            <person name="Clark R."/>
            <person name="Cucher M."/>
            <person name="De Silva N."/>
            <person name="Day T.A."/>
            <person name="Deplazes P."/>
            <person name="Estrada K."/>
            <person name="Fernandez C."/>
            <person name="Holland P.W."/>
            <person name="Hou J."/>
            <person name="Hu S."/>
            <person name="Huckvale T."/>
            <person name="Hung S.S."/>
            <person name="Kamenetzky L."/>
            <person name="Keane J.A."/>
            <person name="Kiss F."/>
            <person name="Koziol U."/>
            <person name="Lambert O."/>
            <person name="Liu K."/>
            <person name="Luo X."/>
            <person name="Luo Y."/>
            <person name="Macchiaroli N."/>
            <person name="Nichol S."/>
            <person name="Paps J."/>
            <person name="Parkinson J."/>
            <person name="Pouchkina-Stantcheva N."/>
            <person name="Riddiford N."/>
            <person name="Rosenzvit M."/>
            <person name="Salinas G."/>
            <person name="Wasmuth J.D."/>
            <person name="Zamanian M."/>
            <person name="Zheng Y."/>
            <person name="Cai X."/>
            <person name="Soberon X."/>
            <person name="Olson P.D."/>
            <person name="Laclette J.P."/>
            <person name="Brehm K."/>
            <person name="Berriman M."/>
            <person name="Garciarrubio A."/>
            <person name="Bobes R.J."/>
            <person name="Fragoso G."/>
            <person name="Sanchez-Flores A."/>
            <person name="Estrada K."/>
            <person name="Cevallos M.A."/>
            <person name="Morett E."/>
            <person name="Gonzalez V."/>
            <person name="Portillo T."/>
            <person name="Ochoa-Leyva A."/>
            <person name="Jose M.V."/>
            <person name="Sciutto E."/>
            <person name="Landa A."/>
            <person name="Jimenez L."/>
            <person name="Valdes V."/>
            <person name="Carrero J.C."/>
            <person name="Larralde C."/>
            <person name="Morales-Montor J."/>
            <person name="Limon-Lason J."/>
            <person name="Soberon X."/>
            <person name="Laclette J.P."/>
        </authorList>
    </citation>
    <scope>NUCLEOTIDE SEQUENCE [LARGE SCALE GENOMIC DNA]</scope>
</reference>
<evidence type="ECO:0000256" key="3">
    <source>
        <dbReference type="PROSITE-ProRule" id="PRU01379"/>
    </source>
</evidence>
<proteinExistence type="inferred from homology"/>
<feature type="region of interest" description="Disordered" evidence="4">
    <location>
        <begin position="153"/>
        <end position="186"/>
    </location>
</feature>
<dbReference type="GO" id="GO:0008270">
    <property type="term" value="F:zinc ion binding"/>
    <property type="evidence" value="ECO:0007669"/>
    <property type="project" value="InterPro"/>
</dbReference>
<feature type="region of interest" description="Disordered" evidence="4">
    <location>
        <begin position="691"/>
        <end position="734"/>
    </location>
</feature>
<evidence type="ECO:0000313" key="7">
    <source>
        <dbReference type="Proteomes" id="UP000492820"/>
    </source>
</evidence>
<dbReference type="Gene3D" id="3.40.630.10">
    <property type="entry name" value="Zn peptidases"/>
    <property type="match status" value="1"/>
</dbReference>
<dbReference type="Proteomes" id="UP000492820">
    <property type="component" value="Unassembled WGS sequence"/>
</dbReference>
<dbReference type="GO" id="GO:0006508">
    <property type="term" value="P:proteolysis"/>
    <property type="evidence" value="ECO:0007669"/>
    <property type="project" value="InterPro"/>
</dbReference>
<evidence type="ECO:0000256" key="4">
    <source>
        <dbReference type="SAM" id="MobiDB-lite"/>
    </source>
</evidence>
<comment type="cofactor">
    <cofactor evidence="1">
        <name>Zn(2+)</name>
        <dbReference type="ChEBI" id="CHEBI:29105"/>
    </cofactor>
</comment>
<dbReference type="Pfam" id="PF00246">
    <property type="entry name" value="Peptidase_M14"/>
    <property type="match status" value="1"/>
</dbReference>
<reference evidence="6" key="2">
    <citation type="submission" date="2014-06" db="EMBL/GenBank/DDBJ databases">
        <authorList>
            <person name="Aslett M."/>
        </authorList>
    </citation>
    <scope>NUCLEOTIDE SEQUENCE</scope>
</reference>
<dbReference type="PANTHER" id="PTHR12756">
    <property type="entry name" value="CYTOSOLIC CARBOXYPEPTIDASE"/>
    <property type="match status" value="1"/>
</dbReference>
<dbReference type="InterPro" id="IPR011989">
    <property type="entry name" value="ARM-like"/>
</dbReference>
<feature type="region of interest" description="Disordered" evidence="4">
    <location>
        <begin position="416"/>
        <end position="443"/>
    </location>
</feature>
<protein>
    <submittedName>
        <fullName evidence="6 8">Cytosolic carboxypeptidase 1</fullName>
    </submittedName>
</protein>
<dbReference type="PANTHER" id="PTHR12756:SF11">
    <property type="entry name" value="CYTOSOLIC CARBOXYPEPTIDASE 1"/>
    <property type="match status" value="1"/>
</dbReference>
<dbReference type="Gene3D" id="2.60.40.3120">
    <property type="match status" value="1"/>
</dbReference>
<dbReference type="Pfam" id="PF18027">
    <property type="entry name" value="Pepdidase_M14_N"/>
    <property type="match status" value="1"/>
</dbReference>
<comment type="similarity">
    <text evidence="2 3">Belongs to the peptidase M14 family.</text>
</comment>
<evidence type="ECO:0000313" key="6">
    <source>
        <dbReference type="EMBL" id="CDS22319.1"/>
    </source>
</evidence>
<dbReference type="OrthoDB" id="10253041at2759"/>
<feature type="compositionally biased region" description="Polar residues" evidence="4">
    <location>
        <begin position="538"/>
        <end position="555"/>
    </location>
</feature>
<gene>
    <name evidence="6" type="ORF">EgrG_000352300</name>
</gene>
<organism evidence="6">
    <name type="scientific">Echinococcus granulosus</name>
    <name type="common">Hydatid tapeworm</name>
    <dbReference type="NCBI Taxonomy" id="6210"/>
    <lineage>
        <taxon>Eukaryota</taxon>
        <taxon>Metazoa</taxon>
        <taxon>Spiralia</taxon>
        <taxon>Lophotrochozoa</taxon>
        <taxon>Platyhelminthes</taxon>
        <taxon>Cestoda</taxon>
        <taxon>Eucestoda</taxon>
        <taxon>Cyclophyllidea</taxon>
        <taxon>Taeniidae</taxon>
        <taxon>Echinococcus</taxon>
        <taxon>Echinococcus granulosus group</taxon>
    </lineage>
</organism>
<feature type="region of interest" description="Disordered" evidence="4">
    <location>
        <begin position="746"/>
        <end position="765"/>
    </location>
</feature>
<feature type="region of interest" description="Disordered" evidence="4">
    <location>
        <begin position="523"/>
        <end position="571"/>
    </location>
</feature>
<keyword evidence="6" id="KW-0378">Hydrolase</keyword>
<name>A0A068WRC6_ECHGR</name>
<feature type="compositionally biased region" description="Acidic residues" evidence="4">
    <location>
        <begin position="718"/>
        <end position="734"/>
    </location>
</feature>
<evidence type="ECO:0000256" key="1">
    <source>
        <dbReference type="ARBA" id="ARBA00001947"/>
    </source>
</evidence>
<sequence length="1429" mass="157070">METKDDFYILFSELSRFANESAAVSDLEEKKNSIVAGVRIQAISLLSKLCTGPDEEKYLLYIVHAGGTRVILQALRAEYSENMSVDELLFKMHKLLCKLAPYDRRFTLRARLSQCIPITVSILRVQIAHLQSFIGPRPPLSRASTTSVTGTTVVNTANNSHGGLCPPPSRRSRRRPSYALRRPSQSRVPSSLAANLRVLLTTLRCYCGRRGRSNSATIGRLGTVNVLLRALALTAGLPHIRRTSTVIAVLNSSGSSLSDEATDGGGGGGGGRSGGGWMVDSWKTQCTGKCVGVNSATVGQILSTLVVLMKWRHNVVRASGAGAVPLLLELFLGLHRYDSSGQLVDLQFLALTSLQMLTDLRAGRRAIVSAGGLFALFSLCASKMNIKVPSTPSLIASKTESKTVSRQQETLPIPSAASLASSSASMSSSSSPSSSRSTLSLATTGEERGLEQFQERHLELVLNGACDLLRRCCPYAPLPIHPAEPILRIIFNNEGKSQRIAKAATLKPPLPGEEGEVVECEAPNETPHHQVRPRRSKSCQQVPNINRNSKSSGSNRVAPEFGKPGPKFSTKVTLCSKKNKKRHKTLLRDSVERKSVNNPITVSPLAGDLLPGVSCSSTGMVAPAHEQSSPSKAQLESTLAALRLEGLVDVLEIGHSSSAGDLLFWDTNVSGNAGGQTKKVVKRFRAKSLQKVPAPSFDSPLKSIRSSRRPEKIQESANNEDDDEEGVEPDVEDDEVVAAVEADLEDDRRCEEEDSSSACATPDMADGLEDVGLAPSLFGLAELMESHGSFFPEWTELPGLVDYLVPPMKESTAESSKDNLYEEMISAAREATSTPSRYLIAARNVRSALDYALRQAEKMVAYPDLINATGPDFCEPLHSPRLHNQTLVPPFSHGDAPDAVQAESGSVISNFVIPLSLDDVRRVVDSEDLIERVVFDLDELITQERGVEARTGSVLSNSDELLLGKFDADLGHLQFESRFESGNLRKVIQVRQTEYDLLLSPDLNTCSHVQWFYFRVANVDSMVRYRFNIINLEKAGSQYSGGMQPVVFSVTEALNGRPYWFRAGGCINYYKNHFMRSGSGAKNSRNYYTATFSLRFQHRGDICYIAYHYPYTHSRLLADLTQWQLRAQNAASKSPSKSSRLYLRVQNLTSTLLDNLVPLVTITEATEGSGKVTNPRRPYIFITARVHPGESNSSWVMRGLLDHLTDPRDPEMVRLRHAYVFKVVPSLNPDGVICGNHRCSMAAKDLNRQWLNPSQSLHPTIFHTKCLINLLAEVGSAPYIYIDLHGHSRMKDIFVYGCDPHLSWKASDSTDYLGVTADSFDGCFLELAEVMHNISLPFSKAASDYSISRVKEATGRVVVWRQFGVARSYTLEASYCGTTRNCWRDEEACVGHQISPWILQNVGASLCKAFLCLDPNRKRMESPFGRRHV</sequence>
<reference evidence="8" key="3">
    <citation type="submission" date="2020-10" db="UniProtKB">
        <authorList>
            <consortium name="WormBaseParasite"/>
        </authorList>
    </citation>
    <scope>IDENTIFICATION</scope>
</reference>
<dbReference type="InterPro" id="IPR050821">
    <property type="entry name" value="Cytosolic_carboxypeptidase"/>
</dbReference>
<keyword evidence="6" id="KW-0645">Protease</keyword>
<dbReference type="PROSITE" id="PS52035">
    <property type="entry name" value="PEPTIDASE_M14"/>
    <property type="match status" value="1"/>
</dbReference>
<dbReference type="EMBL" id="LK028586">
    <property type="protein sequence ID" value="CDS22319.1"/>
    <property type="molecule type" value="Genomic_DNA"/>
</dbReference>
<dbReference type="Pfam" id="PF25571">
    <property type="entry name" value="TPR_CCP1_N"/>
    <property type="match status" value="2"/>
</dbReference>
<evidence type="ECO:0000313" key="8">
    <source>
        <dbReference type="WBParaSite" id="EgrG_000352300"/>
    </source>
</evidence>
<dbReference type="SUPFAM" id="SSF53187">
    <property type="entry name" value="Zn-dependent exopeptidases"/>
    <property type="match status" value="1"/>
</dbReference>
<evidence type="ECO:0000259" key="5">
    <source>
        <dbReference type="PROSITE" id="PS52035"/>
    </source>
</evidence>
<dbReference type="GO" id="GO:0004181">
    <property type="term" value="F:metallocarboxypeptidase activity"/>
    <property type="evidence" value="ECO:0007669"/>
    <property type="project" value="InterPro"/>
</dbReference>
<dbReference type="InterPro" id="IPR040626">
    <property type="entry name" value="Pepdidase_M14_N"/>
</dbReference>